<name>A0A1B4LAZ4_9BURK</name>
<organism evidence="1 2">
    <name type="scientific">Burkholderia ubonensis</name>
    <dbReference type="NCBI Taxonomy" id="101571"/>
    <lineage>
        <taxon>Bacteria</taxon>
        <taxon>Pseudomonadati</taxon>
        <taxon>Pseudomonadota</taxon>
        <taxon>Betaproteobacteria</taxon>
        <taxon>Burkholderiales</taxon>
        <taxon>Burkholderiaceae</taxon>
        <taxon>Burkholderia</taxon>
        <taxon>Burkholderia cepacia complex</taxon>
    </lineage>
</organism>
<gene>
    <name evidence="1" type="ORF">WJ35_04110</name>
</gene>
<evidence type="ECO:0000313" key="1">
    <source>
        <dbReference type="EMBL" id="AOJ74341.1"/>
    </source>
</evidence>
<dbReference type="Proteomes" id="UP000243680">
    <property type="component" value="Chromosome 1"/>
</dbReference>
<sequence>MMRSGDFNRRITIQVKQAGQDDLGQPLTSWVDVAAGVPAYLLASTGREYVNSGEEISKAQVSMRIRWRTDVTAAMRVLYDGGIFNIEAVLPDYAGRRYVDLACSVGANHG</sequence>
<dbReference type="Gene3D" id="2.40.10.270">
    <property type="entry name" value="Bacteriophage SPP1 head-tail adaptor protein"/>
    <property type="match status" value="1"/>
</dbReference>
<proteinExistence type="predicted"/>
<evidence type="ECO:0008006" key="3">
    <source>
        <dbReference type="Google" id="ProtNLM"/>
    </source>
</evidence>
<accession>A0A1B4LAZ4</accession>
<dbReference type="InterPro" id="IPR038666">
    <property type="entry name" value="SSP1_head-tail_sf"/>
</dbReference>
<dbReference type="AlphaFoldDB" id="A0A1B4LAZ4"/>
<reference evidence="1 2" key="1">
    <citation type="submission" date="2015-12" db="EMBL/GenBank/DDBJ databases">
        <title>Diversity of Burkholderia near neighbor genomes.</title>
        <authorList>
            <person name="Sahl J."/>
            <person name="Wagner D."/>
            <person name="Keim P."/>
        </authorList>
    </citation>
    <scope>NUCLEOTIDE SEQUENCE [LARGE SCALE GENOMIC DNA]</scope>
    <source>
        <strain evidence="1 2">MSMB0783</strain>
    </source>
</reference>
<dbReference type="InterPro" id="IPR008767">
    <property type="entry name" value="Phage_SPP1_head-tail_adaptor"/>
</dbReference>
<dbReference type="EMBL" id="CP013420">
    <property type="protein sequence ID" value="AOJ74341.1"/>
    <property type="molecule type" value="Genomic_DNA"/>
</dbReference>
<dbReference type="NCBIfam" id="TIGR01563">
    <property type="entry name" value="gp16_SPP1"/>
    <property type="match status" value="1"/>
</dbReference>
<protein>
    <recommendedName>
        <fullName evidence="3">Head-tail adaptor protein</fullName>
    </recommendedName>
</protein>
<evidence type="ECO:0000313" key="2">
    <source>
        <dbReference type="Proteomes" id="UP000243680"/>
    </source>
</evidence>
<dbReference type="Pfam" id="PF05521">
    <property type="entry name" value="Phage_HCP"/>
    <property type="match status" value="1"/>
</dbReference>